<feature type="transmembrane region" description="Helical" evidence="5">
    <location>
        <begin position="98"/>
        <end position="121"/>
    </location>
</feature>
<keyword evidence="4 5" id="KW-0472">Membrane</keyword>
<protein>
    <recommendedName>
        <fullName evidence="6">Major facilitator superfamily (MFS) profile domain-containing protein</fullName>
    </recommendedName>
</protein>
<evidence type="ECO:0000259" key="6">
    <source>
        <dbReference type="PROSITE" id="PS50850"/>
    </source>
</evidence>
<feature type="transmembrane region" description="Helical" evidence="5">
    <location>
        <begin position="12"/>
        <end position="33"/>
    </location>
</feature>
<dbReference type="Gene3D" id="1.20.1250.20">
    <property type="entry name" value="MFS general substrate transporter like domains"/>
    <property type="match status" value="1"/>
</dbReference>
<feature type="transmembrane region" description="Helical" evidence="5">
    <location>
        <begin position="272"/>
        <end position="290"/>
    </location>
</feature>
<comment type="caution">
    <text evidence="7">The sequence shown here is derived from an EMBL/GenBank/DDBJ whole genome shotgun (WGS) entry which is preliminary data.</text>
</comment>
<name>A0A0L6CPS4_9MICO</name>
<evidence type="ECO:0000256" key="2">
    <source>
        <dbReference type="ARBA" id="ARBA00022692"/>
    </source>
</evidence>
<dbReference type="Proteomes" id="UP000037397">
    <property type="component" value="Unassembled WGS sequence"/>
</dbReference>
<evidence type="ECO:0000256" key="1">
    <source>
        <dbReference type="ARBA" id="ARBA00004651"/>
    </source>
</evidence>
<dbReference type="InterPro" id="IPR011701">
    <property type="entry name" value="MFS"/>
</dbReference>
<dbReference type="EMBL" id="LAIR01000002">
    <property type="protein sequence ID" value="KNX39655.1"/>
    <property type="molecule type" value="Genomic_DNA"/>
</dbReference>
<feature type="transmembrane region" description="Helical" evidence="5">
    <location>
        <begin position="362"/>
        <end position="380"/>
    </location>
</feature>
<dbReference type="PANTHER" id="PTHR23542:SF1">
    <property type="entry name" value="MAJOR FACILITATOR SUPERFAMILY (MFS) PROFILE DOMAIN-CONTAINING PROTEIN"/>
    <property type="match status" value="1"/>
</dbReference>
<feature type="transmembrane region" description="Helical" evidence="5">
    <location>
        <begin position="39"/>
        <end position="60"/>
    </location>
</feature>
<dbReference type="InterPro" id="IPR036259">
    <property type="entry name" value="MFS_trans_sf"/>
</dbReference>
<dbReference type="AlphaFoldDB" id="A0A0L6CPS4"/>
<evidence type="ECO:0000256" key="5">
    <source>
        <dbReference type="SAM" id="Phobius"/>
    </source>
</evidence>
<evidence type="ECO:0000313" key="7">
    <source>
        <dbReference type="EMBL" id="KNX39655.1"/>
    </source>
</evidence>
<keyword evidence="2 5" id="KW-0812">Transmembrane</keyword>
<dbReference type="InterPro" id="IPR020846">
    <property type="entry name" value="MFS_dom"/>
</dbReference>
<reference evidence="8" key="1">
    <citation type="submission" date="2015-03" db="EMBL/GenBank/DDBJ databases">
        <title>Luteipulveratus halotolerans sp. nov., a novel actinobacterium (Dermacoccaceae) from Sarawak, Malaysia.</title>
        <authorList>
            <person name="Juboi H."/>
            <person name="Basik A."/>
            <person name="Shamsul S.S."/>
            <person name="Arnold P."/>
            <person name="Schmitt E.K."/>
            <person name="Sanglier J.-J."/>
            <person name="Yeo T."/>
        </authorList>
    </citation>
    <scope>NUCLEOTIDE SEQUENCE [LARGE SCALE GENOMIC DNA]</scope>
    <source>
        <strain evidence="8">C296001</strain>
    </source>
</reference>
<dbReference type="PROSITE" id="PS50850">
    <property type="entry name" value="MFS"/>
    <property type="match status" value="1"/>
</dbReference>
<feature type="transmembrane region" description="Helical" evidence="5">
    <location>
        <begin position="208"/>
        <end position="228"/>
    </location>
</feature>
<comment type="subcellular location">
    <subcellularLocation>
        <location evidence="1">Cell membrane</location>
        <topology evidence="1">Multi-pass membrane protein</topology>
    </subcellularLocation>
</comment>
<feature type="transmembrane region" description="Helical" evidence="5">
    <location>
        <begin position="240"/>
        <end position="260"/>
    </location>
</feature>
<feature type="transmembrane region" description="Helical" evidence="5">
    <location>
        <begin position="72"/>
        <end position="92"/>
    </location>
</feature>
<keyword evidence="8" id="KW-1185">Reference proteome</keyword>
<dbReference type="Pfam" id="PF07690">
    <property type="entry name" value="MFS_1"/>
    <property type="match status" value="1"/>
</dbReference>
<evidence type="ECO:0000256" key="4">
    <source>
        <dbReference type="ARBA" id="ARBA00023136"/>
    </source>
</evidence>
<sequence>MLRTPGARRFVVGAAIARLGSAMFAVAVVAMISTRRDSYGLAGAVSAAGLIVLAVTAAVVGRLIDRHGQRRIALPLTLWTISWGVLLVVLSIADGPSWTLFAAYVCASVVPNIGTMSRARWSHLLADRPDELHTAMSFEQVVDELSFVAGPVLAVLLSTQVYPEAGFVVAGLCFIGGNLLFLSARATEPPVDRDAHDGATLALRRPGVVLLALVMFMTGAIFGSNEVVTIAVAEDLGQKAWSGPVLAMFALGSAAAGLVYGTRVVRLPLHRALVVGAAGMFLLETPVLLAHGIGSLAVVMLIAGMATAPTLITSMNLSQRLVPPSQVNEAMSVVITGLIVGVAAGSALGGAVAERYDAHDGYLVPVGAGALALVIAFLGLRTLHAATTRPETSEVPGTARPDW</sequence>
<dbReference type="GO" id="GO:0005886">
    <property type="term" value="C:plasma membrane"/>
    <property type="evidence" value="ECO:0007669"/>
    <property type="project" value="UniProtKB-SubCell"/>
</dbReference>
<proteinExistence type="predicted"/>
<evidence type="ECO:0000256" key="3">
    <source>
        <dbReference type="ARBA" id="ARBA00022989"/>
    </source>
</evidence>
<dbReference type="SUPFAM" id="SSF103473">
    <property type="entry name" value="MFS general substrate transporter"/>
    <property type="match status" value="1"/>
</dbReference>
<dbReference type="GO" id="GO:0022857">
    <property type="term" value="F:transmembrane transporter activity"/>
    <property type="evidence" value="ECO:0007669"/>
    <property type="project" value="InterPro"/>
</dbReference>
<gene>
    <name evidence="7" type="ORF">VV01_21120</name>
</gene>
<keyword evidence="3 5" id="KW-1133">Transmembrane helix</keyword>
<feature type="transmembrane region" description="Helical" evidence="5">
    <location>
        <begin position="330"/>
        <end position="350"/>
    </location>
</feature>
<dbReference type="PANTHER" id="PTHR23542">
    <property type="match status" value="1"/>
</dbReference>
<accession>A0A0L6CPS4</accession>
<evidence type="ECO:0000313" key="8">
    <source>
        <dbReference type="Proteomes" id="UP000037397"/>
    </source>
</evidence>
<feature type="transmembrane region" description="Helical" evidence="5">
    <location>
        <begin position="165"/>
        <end position="187"/>
    </location>
</feature>
<feature type="domain" description="Major facilitator superfamily (MFS) profile" evidence="6">
    <location>
        <begin position="207"/>
        <end position="403"/>
    </location>
</feature>
<organism evidence="7 8">
    <name type="scientific">Luteipulveratus halotolerans</name>
    <dbReference type="NCBI Taxonomy" id="1631356"/>
    <lineage>
        <taxon>Bacteria</taxon>
        <taxon>Bacillati</taxon>
        <taxon>Actinomycetota</taxon>
        <taxon>Actinomycetes</taxon>
        <taxon>Micrococcales</taxon>
        <taxon>Dermacoccaceae</taxon>
        <taxon>Luteipulveratus</taxon>
    </lineage>
</organism>
<feature type="transmembrane region" description="Helical" evidence="5">
    <location>
        <begin position="296"/>
        <end position="318"/>
    </location>
</feature>
<dbReference type="STRING" id="1631356.VV01_21120"/>